<dbReference type="Proteomes" id="UP000265000">
    <property type="component" value="Unplaced"/>
</dbReference>
<feature type="domain" description="SMCHD1 Ig-like" evidence="8">
    <location>
        <begin position="739"/>
        <end position="781"/>
    </location>
</feature>
<dbReference type="GeneTree" id="ENSGT00390000006950"/>
<organism evidence="12 13">
    <name type="scientific">Fundulus heteroclitus</name>
    <name type="common">Killifish</name>
    <name type="synonym">Mummichog</name>
    <dbReference type="NCBI Taxonomy" id="8078"/>
    <lineage>
        <taxon>Eukaryota</taxon>
        <taxon>Metazoa</taxon>
        <taxon>Chordata</taxon>
        <taxon>Craniata</taxon>
        <taxon>Vertebrata</taxon>
        <taxon>Euteleostomi</taxon>
        <taxon>Actinopterygii</taxon>
        <taxon>Neopterygii</taxon>
        <taxon>Teleostei</taxon>
        <taxon>Neoteleostei</taxon>
        <taxon>Acanthomorphata</taxon>
        <taxon>Ovalentaria</taxon>
        <taxon>Atherinomorphae</taxon>
        <taxon>Cyprinodontiformes</taxon>
        <taxon>Fundulidae</taxon>
        <taxon>Fundulus</taxon>
    </lineage>
</organism>
<accession>A0A3Q2T7I8</accession>
<dbReference type="InterPro" id="IPR058613">
    <property type="entry name" value="Ig_SMCHD1_4th"/>
</dbReference>
<feature type="domain" description="SMC hinge" evidence="4">
    <location>
        <begin position="1247"/>
        <end position="1356"/>
    </location>
</feature>
<feature type="domain" description="SMCHD1 Ig-like" evidence="9">
    <location>
        <begin position="805"/>
        <end position="895"/>
    </location>
</feature>
<evidence type="ECO:0000259" key="6">
    <source>
        <dbReference type="Pfam" id="PF26194"/>
    </source>
</evidence>
<dbReference type="InterPro" id="IPR058612">
    <property type="entry name" value="Ig_SMCHD1_2nd"/>
</dbReference>
<keyword evidence="13" id="KW-1185">Reference proteome</keyword>
<keyword evidence="2" id="KW-0158">Chromosome</keyword>
<name>A0A3Q2T7I8_FUNHE</name>
<dbReference type="SUPFAM" id="SSF75553">
    <property type="entry name" value="Smc hinge domain"/>
    <property type="match status" value="1"/>
</dbReference>
<dbReference type="InterPro" id="IPR058616">
    <property type="entry name" value="Ig_SMCHD1_8th"/>
</dbReference>
<feature type="domain" description="SMCHD1 Ig-like" evidence="11">
    <location>
        <begin position="1015"/>
        <end position="1069"/>
    </location>
</feature>
<protein>
    <submittedName>
        <fullName evidence="12">Structural maintenance of chromosomes flexible hinge domain containing 1</fullName>
    </submittedName>
</protein>
<comment type="subcellular location">
    <subcellularLocation>
        <location evidence="1">Chromosome</location>
    </subcellularLocation>
</comment>
<proteinExistence type="predicted"/>
<evidence type="ECO:0000259" key="5">
    <source>
        <dbReference type="Pfam" id="PF22899"/>
    </source>
</evidence>
<dbReference type="GO" id="GO:0051276">
    <property type="term" value="P:chromosome organization"/>
    <property type="evidence" value="ECO:0007669"/>
    <property type="project" value="InterPro"/>
</dbReference>
<dbReference type="InterPro" id="IPR058614">
    <property type="entry name" value="Ig_SMCHD1_5th"/>
</dbReference>
<dbReference type="InterPro" id="IPR010935">
    <property type="entry name" value="SMC_hinge"/>
</dbReference>
<dbReference type="Pfam" id="PF26201">
    <property type="entry name" value="Ig_SMCHD1_7th"/>
    <property type="match status" value="1"/>
</dbReference>
<dbReference type="Pfam" id="PF26197">
    <property type="entry name" value="Ig_SMCHD1_5th"/>
    <property type="match status" value="1"/>
</dbReference>
<evidence type="ECO:0000259" key="10">
    <source>
        <dbReference type="Pfam" id="PF26199"/>
    </source>
</evidence>
<dbReference type="Ensembl" id="ENSFHET00000017375.1">
    <property type="protein sequence ID" value="ENSFHEP00000010613.1"/>
    <property type="gene ID" value="ENSFHEG00000012020.1"/>
</dbReference>
<evidence type="ECO:0000259" key="11">
    <source>
        <dbReference type="Pfam" id="PF26201"/>
    </source>
</evidence>
<feature type="domain" description="SMCHD1 Ig-like" evidence="7">
    <location>
        <begin position="637"/>
        <end position="731"/>
    </location>
</feature>
<dbReference type="PANTHER" id="PTHR22640">
    <property type="entry name" value="STRUCTURAL MAINTENANCE OF CHROMOSOMES FLEXIBLE HINGE DOMAIN-CONTAINING PROTEIN 1"/>
    <property type="match status" value="1"/>
</dbReference>
<dbReference type="InterPro" id="IPR058611">
    <property type="entry name" value="Ig_SMCHD1_1st"/>
</dbReference>
<dbReference type="SUPFAM" id="SSF55874">
    <property type="entry name" value="ATPase domain of HSP90 chaperone/DNA topoisomerase II/histidine kinase"/>
    <property type="match status" value="1"/>
</dbReference>
<dbReference type="InterPro" id="IPR036890">
    <property type="entry name" value="HATPase_C_sf"/>
</dbReference>
<evidence type="ECO:0000259" key="8">
    <source>
        <dbReference type="Pfam" id="PF26196"/>
    </source>
</evidence>
<dbReference type="PANTHER" id="PTHR22640:SF2">
    <property type="entry name" value="STRUCTURAL MAINTENANCE OF CHROMOSOMES FLEXIBLE HINGE DOMAIN-CONTAINING PROTEIN 1"/>
    <property type="match status" value="1"/>
</dbReference>
<evidence type="ECO:0000256" key="3">
    <source>
        <dbReference type="SAM" id="MobiDB-lite"/>
    </source>
</evidence>
<dbReference type="Pfam" id="PF26196">
    <property type="entry name" value="Ig_SMCHD1_4th"/>
    <property type="match status" value="1"/>
</dbReference>
<evidence type="ECO:0000259" key="4">
    <source>
        <dbReference type="Pfam" id="PF06470"/>
    </source>
</evidence>
<dbReference type="GO" id="GO:0005524">
    <property type="term" value="F:ATP binding"/>
    <property type="evidence" value="ECO:0007669"/>
    <property type="project" value="InterPro"/>
</dbReference>
<evidence type="ECO:0000313" key="13">
    <source>
        <dbReference type="Proteomes" id="UP000265000"/>
    </source>
</evidence>
<dbReference type="Pfam" id="PF22899">
    <property type="entry name" value="SMCHD1_S5"/>
    <property type="match status" value="1"/>
</dbReference>
<dbReference type="InterPro" id="IPR055109">
    <property type="entry name" value="SMCHD1_S5"/>
</dbReference>
<dbReference type="STRING" id="8078.ENSFHEP00000010613"/>
<dbReference type="Pfam" id="PF26199">
    <property type="entry name" value="Ig_SMCHD1_8th"/>
    <property type="match status" value="1"/>
</dbReference>
<evidence type="ECO:0000313" key="12">
    <source>
        <dbReference type="Ensembl" id="ENSFHEP00000010613.1"/>
    </source>
</evidence>
<dbReference type="InterPro" id="IPR036277">
    <property type="entry name" value="SMC_hinge_sf"/>
</dbReference>
<reference evidence="12" key="1">
    <citation type="submission" date="2025-08" db="UniProtKB">
        <authorList>
            <consortium name="Ensembl"/>
        </authorList>
    </citation>
    <scope>IDENTIFICATION</scope>
</reference>
<feature type="domain" description="SMCHD1 ribosomal S5" evidence="5">
    <location>
        <begin position="339"/>
        <end position="501"/>
    </location>
</feature>
<dbReference type="Pfam" id="PF06470">
    <property type="entry name" value="SMC_hinge"/>
    <property type="match status" value="1"/>
</dbReference>
<feature type="domain" description="SMCHD1 Ig-like" evidence="6">
    <location>
        <begin position="591"/>
        <end position="631"/>
    </location>
</feature>
<evidence type="ECO:0000256" key="1">
    <source>
        <dbReference type="ARBA" id="ARBA00004286"/>
    </source>
</evidence>
<sequence length="1485" mass="168966">MFMFAQKVGSGKQRRTQGGGTTEYYYIILSLILDKLKDNSALYLLQNKDQVLPASVEEEINFVPHYNTLIESGTNEYFTEGQKFLPCALAELVDNALSATAKNTDVRKIEIRLLFDRTSGKPAIVVLDNGCGMTSKQLNNWAVYRLSKFTRENSTFQSEREGYVHPDPVPRSLNSDISYFGVGGKRAVFHMGNSVRMISKPIGTPDVHELVLSKEEFQKKEQNKEDVYKGTILNRTPGDSSHITDDERFLRSIITEENGKNSFTVVVVTGISQEHIAYLKEEFDEWTRELAHIYHYYIHGVNGNCKTDISRRSDNLPRIDIIVSLITVIPVWDLRDVQDDMQTLFINAAKDTFEFRAETTDNAVVEGVLRYHPFLYDRETYPKDPKDVQDDDNDETEPGALGQARGRRDIFECFWNGRLIPYTTISGFDWCQKKGSKLPAECFNRFSGVLFTDGKFLVNANKLKFMKLEKQLTKQATFFPQGKRGNIQKAFNQWLQDCHEKFDKQVEFIGYRETVTRPEVETKKKQHPWAVFSSIQLDGKRYDAGQILKSQKTSPILYGTVVNFFLYGDHEGDVFATGGEVKIKRLVFSPENLSRLGKYTLTLNAVVNENGATVFGGRELPSYEHKFTIKEGNAESFTITELSPSQHVGVPFNIPLQIEDRYGHPTKPPPKLQPVLKCRSVVKQYLQYFMFICTFCIYSFLFSHFVVLLDYDLNVTLPGLKNDTQVVRISLYPGKPHSLHVKSKTNPVENGNPVSFDIEVHDEAGNITANPKQKVHCQVCKQVAAVTTELMVMPSSRISWMELFCQGKEKLEFRNNETIKRKAGEVLKNLFYKLYDEAGREVPITAEIASDVQVTWRKNIDQRDFPKGRLPDLQVPTHVDEEHFYQVSYLDKNVSSCFKIISHSIEVTGVRFHSGSLGSREICFSYKDFTESVILKVTPGVPSQLKLVSGPEQVKKKKNYIYPDLWVWTDAGVQLFLLSFSFRGHHTLQFKGSLNDKYIPGPSVNLTLLPDPNKPVRLSVDYDTSARFPAGGTFPVFSVTVFSDEGSPMKTFKPADLSMLLWEGVSSVRPEITVLVVANEPVKLEPDCQPPTPVVFYCTDITNRLLVENMTLKITDQFGNLAGQGLNGKVSISIKCPEGERNRSLPLFEGKTSTLHISLNEGSAHMNVSNIPYVNGSRYILLFRPEVTVPPTSLTPFELPFHFYNDAENQQKMSELMSKKDQLTDAAKGCEKLIDSIRKEKDVGHLAFVADDDAARVISWQLQGDMDCVITTTTEAAHNIYKDSGGNQQVMALDSIHKCQKSLPMPHIKNGHELFKPPGNPTFARDLLTYPHKQQMFKTFLRDTILMDDLRSATSYRRENGIYCPTILTRQGDRLSARGKFGGAQNRAPSIDKLKVFGAPLPERYYLLKEQIGDSSFRLLLKRFYFPYKQKVEKDHKEHSVKWVNELLQNETKKNGFTKELQDIDRQLGTFSPFIYLFYFRFIGL</sequence>
<dbReference type="Pfam" id="PF13589">
    <property type="entry name" value="HATPase_c_3"/>
    <property type="match status" value="1"/>
</dbReference>
<dbReference type="InterPro" id="IPR038892">
    <property type="entry name" value="SMCHD1"/>
</dbReference>
<dbReference type="GO" id="GO:0005694">
    <property type="term" value="C:chromosome"/>
    <property type="evidence" value="ECO:0007669"/>
    <property type="project" value="UniProtKB-SubCell"/>
</dbReference>
<reference evidence="12" key="2">
    <citation type="submission" date="2025-09" db="UniProtKB">
        <authorList>
            <consortium name="Ensembl"/>
        </authorList>
    </citation>
    <scope>IDENTIFICATION</scope>
</reference>
<dbReference type="GO" id="GO:0006302">
    <property type="term" value="P:double-strand break repair"/>
    <property type="evidence" value="ECO:0007669"/>
    <property type="project" value="InterPro"/>
</dbReference>
<evidence type="ECO:0000259" key="7">
    <source>
        <dbReference type="Pfam" id="PF26195"/>
    </source>
</evidence>
<evidence type="ECO:0000259" key="9">
    <source>
        <dbReference type="Pfam" id="PF26197"/>
    </source>
</evidence>
<feature type="domain" description="SMCHD1 Ig-like" evidence="10">
    <location>
        <begin position="1084"/>
        <end position="1206"/>
    </location>
</feature>
<dbReference type="Pfam" id="PF26194">
    <property type="entry name" value="Ig_SMCHD1_1st"/>
    <property type="match status" value="1"/>
</dbReference>
<evidence type="ECO:0000256" key="2">
    <source>
        <dbReference type="ARBA" id="ARBA00022454"/>
    </source>
</evidence>
<dbReference type="Pfam" id="PF26195">
    <property type="entry name" value="Ig_SMCHD1_2nd"/>
    <property type="match status" value="1"/>
</dbReference>
<feature type="region of interest" description="Disordered" evidence="3">
    <location>
        <begin position="380"/>
        <end position="402"/>
    </location>
</feature>
<dbReference type="Gene3D" id="3.30.565.10">
    <property type="entry name" value="Histidine kinase-like ATPase, C-terminal domain"/>
    <property type="match status" value="1"/>
</dbReference>
<dbReference type="InterPro" id="IPR058617">
    <property type="entry name" value="Ig_SMCHD1_7th"/>
</dbReference>